<evidence type="ECO:0000313" key="8">
    <source>
        <dbReference type="Proteomes" id="UP000557566"/>
    </source>
</evidence>
<evidence type="ECO:0000256" key="4">
    <source>
        <dbReference type="ARBA" id="ARBA00023274"/>
    </source>
</evidence>
<evidence type="ECO:0000256" key="5">
    <source>
        <dbReference type="SAM" id="MobiDB-lite"/>
    </source>
</evidence>
<feature type="domain" description="Ribosomal protein/NADH dehydrogenase" evidence="6">
    <location>
        <begin position="55"/>
        <end position="93"/>
    </location>
</feature>
<feature type="compositionally biased region" description="Polar residues" evidence="5">
    <location>
        <begin position="112"/>
        <end position="121"/>
    </location>
</feature>
<feature type="region of interest" description="Disordered" evidence="5">
    <location>
        <begin position="98"/>
        <end position="130"/>
    </location>
</feature>
<evidence type="ECO:0000256" key="1">
    <source>
        <dbReference type="ARBA" id="ARBA00004173"/>
    </source>
</evidence>
<protein>
    <recommendedName>
        <fullName evidence="6">Ribosomal protein/NADH dehydrogenase domain-containing protein</fullName>
    </recommendedName>
</protein>
<sequence length="214" mass="24319">MRSLGERLSLLRERVNKGFPLTHLRCGPGAAILPPEVTRIHLDFAHKFNNGHMGPRKFWRECLPRLKFHNPAIPMIVNRHHQNQERPVMTIYIRDNAKPSPDAAVAPPRTIQPPSSRTNLSKAPPAGPGERIVKIDMTQRMSTEILQFFIAETRAHALPITKEDVAEMQAIEAHKKQAAVDREQLRQMRAEAKNEQDMLKRARAAGGMEEEEKP</sequence>
<evidence type="ECO:0000259" key="6">
    <source>
        <dbReference type="Pfam" id="PF05047"/>
    </source>
</evidence>
<dbReference type="GO" id="GO:1990904">
    <property type="term" value="C:ribonucleoprotein complex"/>
    <property type="evidence" value="ECO:0007669"/>
    <property type="project" value="UniProtKB-KW"/>
</dbReference>
<dbReference type="InterPro" id="IPR007741">
    <property type="entry name" value="Ribosomal_mL43/mS25/NADH_DH"/>
</dbReference>
<feature type="compositionally biased region" description="Basic and acidic residues" evidence="5">
    <location>
        <begin position="189"/>
        <end position="200"/>
    </location>
</feature>
<dbReference type="PANTHER" id="PTHR13274:SF2">
    <property type="entry name" value="SMALL RIBOSOMAL SUBUNIT PROTEIN MS25"/>
    <property type="match status" value="1"/>
</dbReference>
<accession>A0A8H4PY07</accession>
<proteinExistence type="predicted"/>
<keyword evidence="3" id="KW-0496">Mitochondrion</keyword>
<keyword evidence="8" id="KW-1185">Reference proteome</keyword>
<dbReference type="InterPro" id="IPR036249">
    <property type="entry name" value="Thioredoxin-like_sf"/>
</dbReference>
<dbReference type="AlphaFoldDB" id="A0A8H4PY07"/>
<keyword evidence="2" id="KW-0689">Ribosomal protein</keyword>
<dbReference type="GO" id="GO:0005739">
    <property type="term" value="C:mitochondrion"/>
    <property type="evidence" value="ECO:0007669"/>
    <property type="project" value="UniProtKB-SubCell"/>
</dbReference>
<comment type="caution">
    <text evidence="7">The sequence shown here is derived from an EMBL/GenBank/DDBJ whole genome shotgun (WGS) entry which is preliminary data.</text>
</comment>
<dbReference type="EMBL" id="JAAVMX010000002">
    <property type="protein sequence ID" value="KAF4512353.1"/>
    <property type="molecule type" value="Genomic_DNA"/>
</dbReference>
<dbReference type="SUPFAM" id="SSF52833">
    <property type="entry name" value="Thioredoxin-like"/>
    <property type="match status" value="1"/>
</dbReference>
<dbReference type="Pfam" id="PF05047">
    <property type="entry name" value="L51_S25_CI-B8"/>
    <property type="match status" value="1"/>
</dbReference>
<dbReference type="GO" id="GO:0005840">
    <property type="term" value="C:ribosome"/>
    <property type="evidence" value="ECO:0007669"/>
    <property type="project" value="UniProtKB-KW"/>
</dbReference>
<dbReference type="GO" id="GO:0003735">
    <property type="term" value="F:structural constituent of ribosome"/>
    <property type="evidence" value="ECO:0007669"/>
    <property type="project" value="InterPro"/>
</dbReference>
<organism evidence="7 8">
    <name type="scientific">Ophiocordyceps sinensis</name>
    <dbReference type="NCBI Taxonomy" id="72228"/>
    <lineage>
        <taxon>Eukaryota</taxon>
        <taxon>Fungi</taxon>
        <taxon>Dikarya</taxon>
        <taxon>Ascomycota</taxon>
        <taxon>Pezizomycotina</taxon>
        <taxon>Sordariomycetes</taxon>
        <taxon>Hypocreomycetidae</taxon>
        <taxon>Hypocreales</taxon>
        <taxon>Ophiocordycipitaceae</taxon>
        <taxon>Ophiocordyceps</taxon>
    </lineage>
</organism>
<dbReference type="OrthoDB" id="1696305at2759"/>
<name>A0A8H4PY07_9HYPO</name>
<comment type="subcellular location">
    <subcellularLocation>
        <location evidence="1">Mitochondrion</location>
    </subcellularLocation>
</comment>
<feature type="region of interest" description="Disordered" evidence="5">
    <location>
        <begin position="189"/>
        <end position="214"/>
    </location>
</feature>
<dbReference type="PANTHER" id="PTHR13274">
    <property type="entry name" value="MITOCHONDRIAL RIBOSOMAL PROTEIN S25"/>
    <property type="match status" value="1"/>
</dbReference>
<evidence type="ECO:0000256" key="2">
    <source>
        <dbReference type="ARBA" id="ARBA00022980"/>
    </source>
</evidence>
<dbReference type="InterPro" id="IPR040049">
    <property type="entry name" value="Ribosomal_mS25/mL61"/>
</dbReference>
<keyword evidence="4" id="KW-0687">Ribonucleoprotein</keyword>
<gene>
    <name evidence="7" type="ORF">G6O67_001504</name>
</gene>
<reference evidence="7 8" key="1">
    <citation type="journal article" date="2020" name="Genome Biol. Evol.">
        <title>A new high-quality draft genome assembly of the Chinese cordyceps Ophiocordyceps sinensis.</title>
        <authorList>
            <person name="Shu R."/>
            <person name="Zhang J."/>
            <person name="Meng Q."/>
            <person name="Zhang H."/>
            <person name="Zhou G."/>
            <person name="Li M."/>
            <person name="Wu P."/>
            <person name="Zhao Y."/>
            <person name="Chen C."/>
            <person name="Qin Q."/>
        </authorList>
    </citation>
    <scope>NUCLEOTIDE SEQUENCE [LARGE SCALE GENOMIC DNA]</scope>
    <source>
        <strain evidence="7 8">IOZ07</strain>
    </source>
</reference>
<evidence type="ECO:0000313" key="7">
    <source>
        <dbReference type="EMBL" id="KAF4512353.1"/>
    </source>
</evidence>
<evidence type="ECO:0000256" key="3">
    <source>
        <dbReference type="ARBA" id="ARBA00023128"/>
    </source>
</evidence>
<dbReference type="Proteomes" id="UP000557566">
    <property type="component" value="Unassembled WGS sequence"/>
</dbReference>